<evidence type="ECO:0000256" key="1">
    <source>
        <dbReference type="SAM" id="MobiDB-lite"/>
    </source>
</evidence>
<evidence type="ECO:0000313" key="2">
    <source>
        <dbReference type="EMBL" id="CDF36942.1"/>
    </source>
</evidence>
<reference evidence="3" key="1">
    <citation type="journal article" date="2013" name="Proc. Natl. Acad. Sci. U.S.A.">
        <title>Genome structure and metabolic features in the red seaweed Chondrus crispus shed light on evolution of the Archaeplastida.</title>
        <authorList>
            <person name="Collen J."/>
            <person name="Porcel B."/>
            <person name="Carre W."/>
            <person name="Ball S.G."/>
            <person name="Chaparro C."/>
            <person name="Tonon T."/>
            <person name="Barbeyron T."/>
            <person name="Michel G."/>
            <person name="Noel B."/>
            <person name="Valentin K."/>
            <person name="Elias M."/>
            <person name="Artiguenave F."/>
            <person name="Arun A."/>
            <person name="Aury J.M."/>
            <person name="Barbosa-Neto J.F."/>
            <person name="Bothwell J.H."/>
            <person name="Bouget F.Y."/>
            <person name="Brillet L."/>
            <person name="Cabello-Hurtado F."/>
            <person name="Capella-Gutierrez S."/>
            <person name="Charrier B."/>
            <person name="Cladiere L."/>
            <person name="Cock J.M."/>
            <person name="Coelho S.M."/>
            <person name="Colleoni C."/>
            <person name="Czjzek M."/>
            <person name="Da Silva C."/>
            <person name="Delage L."/>
            <person name="Denoeud F."/>
            <person name="Deschamps P."/>
            <person name="Dittami S.M."/>
            <person name="Gabaldon T."/>
            <person name="Gachon C.M."/>
            <person name="Groisillier A."/>
            <person name="Herve C."/>
            <person name="Jabbari K."/>
            <person name="Katinka M."/>
            <person name="Kloareg B."/>
            <person name="Kowalczyk N."/>
            <person name="Labadie K."/>
            <person name="Leblanc C."/>
            <person name="Lopez P.J."/>
            <person name="McLachlan D.H."/>
            <person name="Meslet-Cladiere L."/>
            <person name="Moustafa A."/>
            <person name="Nehr Z."/>
            <person name="Nyvall Collen P."/>
            <person name="Panaud O."/>
            <person name="Partensky F."/>
            <person name="Poulain J."/>
            <person name="Rensing S.A."/>
            <person name="Rousvoal S."/>
            <person name="Samson G."/>
            <person name="Symeonidi A."/>
            <person name="Weissenbach J."/>
            <person name="Zambounis A."/>
            <person name="Wincker P."/>
            <person name="Boyen C."/>
        </authorList>
    </citation>
    <scope>NUCLEOTIDE SEQUENCE [LARGE SCALE GENOMIC DNA]</scope>
    <source>
        <strain evidence="3">cv. Stackhouse</strain>
    </source>
</reference>
<name>R7QEK5_CHOCR</name>
<dbReference type="GeneID" id="17324477"/>
<proteinExistence type="predicted"/>
<dbReference type="AlphaFoldDB" id="R7QEK5"/>
<dbReference type="EMBL" id="HG001808">
    <property type="protein sequence ID" value="CDF36942.1"/>
    <property type="molecule type" value="Genomic_DNA"/>
</dbReference>
<sequence>MPAQQRSPSWRQCQLPRTGPCSHRRGKTIPQPHDWYHGAFHPPALRPRSVHLPVRNGVVGAISITPKLGRTASLSPMSPFDRVVTSQLADDPLLFGGITLPGAVHVISIENGIHKTLNAHTRVPHICPNSQKVSLSIRTAAQALCKTPTIPMCPPVLRAPRRA</sequence>
<keyword evidence="3" id="KW-1185">Reference proteome</keyword>
<dbReference type="Proteomes" id="UP000012073">
    <property type="component" value="Unassembled WGS sequence"/>
</dbReference>
<feature type="region of interest" description="Disordered" evidence="1">
    <location>
        <begin position="1"/>
        <end position="27"/>
    </location>
</feature>
<dbReference type="KEGG" id="ccp:CHC_T00004937001"/>
<gene>
    <name evidence="2" type="ORF">CHC_T00004937001</name>
</gene>
<dbReference type="Gramene" id="CDF36942">
    <property type="protein sequence ID" value="CDF36942"/>
    <property type="gene ID" value="CHC_T00004937001"/>
</dbReference>
<accession>R7QEK5</accession>
<organism evidence="2 3">
    <name type="scientific">Chondrus crispus</name>
    <name type="common">Carrageen Irish moss</name>
    <name type="synonym">Polymorpha crispa</name>
    <dbReference type="NCBI Taxonomy" id="2769"/>
    <lineage>
        <taxon>Eukaryota</taxon>
        <taxon>Rhodophyta</taxon>
        <taxon>Florideophyceae</taxon>
        <taxon>Rhodymeniophycidae</taxon>
        <taxon>Gigartinales</taxon>
        <taxon>Gigartinaceae</taxon>
        <taxon>Chondrus</taxon>
    </lineage>
</organism>
<dbReference type="RefSeq" id="XP_005716761.1">
    <property type="nucleotide sequence ID" value="XM_005716704.1"/>
</dbReference>
<evidence type="ECO:0000313" key="3">
    <source>
        <dbReference type="Proteomes" id="UP000012073"/>
    </source>
</evidence>
<feature type="compositionally biased region" description="Polar residues" evidence="1">
    <location>
        <begin position="1"/>
        <end position="12"/>
    </location>
</feature>
<protein>
    <submittedName>
        <fullName evidence="2">Uncharacterized protein</fullName>
    </submittedName>
</protein>